<gene>
    <name evidence="1" type="ORF">KYE_12465</name>
</gene>
<dbReference type="Proteomes" id="UP000003208">
    <property type="component" value="Unassembled WGS sequence"/>
</dbReference>
<proteinExistence type="predicted"/>
<dbReference type="EMBL" id="AGTR01000053">
    <property type="protein sequence ID" value="EHJ04001.1"/>
    <property type="molecule type" value="Genomic_DNA"/>
</dbReference>
<protein>
    <submittedName>
        <fullName evidence="1">Fis family transcriptional regulator</fullName>
    </submittedName>
</protein>
<sequence>MSFYLEYLVRGMTVLCHKLSGFSGTPGLLYKDSSGQWRGQTGVPSQEALGRMLGVTE</sequence>
<name>G6YUM6_9GAMM</name>
<accession>G6YUM6</accession>
<reference evidence="1 2" key="1">
    <citation type="journal article" date="2012" name="J. Bacteriol.">
        <title>Genome sequence of deep-sea manganese-oxidizing bacterium Marinobacter manganoxydans MnI7-9.</title>
        <authorList>
            <person name="Wang H."/>
            <person name="Li H."/>
            <person name="Shao Z."/>
            <person name="Liao S."/>
            <person name="Johnstone L."/>
            <person name="Rensing C."/>
            <person name="Wang G."/>
        </authorList>
    </citation>
    <scope>NUCLEOTIDE SEQUENCE [LARGE SCALE GENOMIC DNA]</scope>
    <source>
        <strain evidence="1 2">MnI7-9</strain>
    </source>
</reference>
<dbReference type="PATRIC" id="fig|1094979.3.peg.2407"/>
<organism evidence="1 2">
    <name type="scientific">Marinobacter manganoxydans MnI7-9</name>
    <dbReference type="NCBI Taxonomy" id="1094979"/>
    <lineage>
        <taxon>Bacteria</taxon>
        <taxon>Pseudomonadati</taxon>
        <taxon>Pseudomonadota</taxon>
        <taxon>Gammaproteobacteria</taxon>
        <taxon>Pseudomonadales</taxon>
        <taxon>Marinobacteraceae</taxon>
        <taxon>Marinobacter</taxon>
    </lineage>
</organism>
<dbReference type="RefSeq" id="WP_008173750.1">
    <property type="nucleotide sequence ID" value="NZ_AGTR01000053.1"/>
</dbReference>
<evidence type="ECO:0000313" key="2">
    <source>
        <dbReference type="Proteomes" id="UP000003208"/>
    </source>
</evidence>
<evidence type="ECO:0000313" key="1">
    <source>
        <dbReference type="EMBL" id="EHJ04001.1"/>
    </source>
</evidence>
<keyword evidence="2" id="KW-1185">Reference proteome</keyword>
<dbReference type="AlphaFoldDB" id="G6YUM6"/>